<dbReference type="Proteomes" id="UP000317410">
    <property type="component" value="Unassembled WGS sequence"/>
</dbReference>
<name>A0A4Y4B4J6_MICMQ</name>
<feature type="transmembrane region" description="Helical" evidence="1">
    <location>
        <begin position="111"/>
        <end position="132"/>
    </location>
</feature>
<dbReference type="RefSeq" id="WP_141385894.1">
    <property type="nucleotide sequence ID" value="NZ_BJNQ01000002.1"/>
</dbReference>
<evidence type="ECO:0000313" key="3">
    <source>
        <dbReference type="Proteomes" id="UP000317410"/>
    </source>
</evidence>
<keyword evidence="1" id="KW-0472">Membrane</keyword>
<feature type="transmembrane region" description="Helical" evidence="1">
    <location>
        <begin position="181"/>
        <end position="200"/>
    </location>
</feature>
<evidence type="ECO:0000313" key="2">
    <source>
        <dbReference type="EMBL" id="GEC74489.1"/>
    </source>
</evidence>
<feature type="transmembrane region" description="Helical" evidence="1">
    <location>
        <begin position="20"/>
        <end position="40"/>
    </location>
</feature>
<keyword evidence="1" id="KW-1133">Transmembrane helix</keyword>
<dbReference type="EMBL" id="BJNQ01000002">
    <property type="protein sequence ID" value="GEC74489.1"/>
    <property type="molecule type" value="Genomic_DNA"/>
</dbReference>
<accession>A0A4Y4B4J6</accession>
<protein>
    <submittedName>
        <fullName evidence="2">Uncharacterized protein</fullName>
    </submittedName>
</protein>
<sequence length="346" mass="37712">MTEETAAEARVRVKVTRTLVRTPLVVGTVLLLAAIGFTLLGDDLSIFPFLLMLVGGWCFGFAFVNATLGMVPARNGAILHLGVAIVLGAVLAFVVEFGGDLIEPFPDEVRGIAVVLQLAAIPATGWIWLALISRVTDLFGRRDAKKRPSPVAPEWEREESGDGSIVRFPAVELRLRTLTQAIVGITVVGGLLGVALVIALDDIVMRMGPRMMILFLGIAVALPVYLVFTAILRRRTVPCTVAFGNDELRVGVGDELHRIPFRELEFLRWRCRSDYARIEVRGAGADLSLFAGLAKPPRGFSAELPALPRRVYRRLELAGFTLEKARRGEVITFRGPSEPASRAPAH</sequence>
<comment type="caution">
    <text evidence="2">The sequence shown here is derived from an EMBL/GenBank/DDBJ whole genome shotgun (WGS) entry which is preliminary data.</text>
</comment>
<organism evidence="2 3">
    <name type="scientific">Microbacterium maritypicum</name>
    <name type="common">Microbacterium liquefaciens</name>
    <dbReference type="NCBI Taxonomy" id="33918"/>
    <lineage>
        <taxon>Bacteria</taxon>
        <taxon>Bacillati</taxon>
        <taxon>Actinomycetota</taxon>
        <taxon>Actinomycetes</taxon>
        <taxon>Micrococcales</taxon>
        <taxon>Microbacteriaceae</taxon>
        <taxon>Microbacterium</taxon>
    </lineage>
</organism>
<feature type="transmembrane region" description="Helical" evidence="1">
    <location>
        <begin position="46"/>
        <end position="66"/>
    </location>
</feature>
<evidence type="ECO:0000256" key="1">
    <source>
        <dbReference type="SAM" id="Phobius"/>
    </source>
</evidence>
<reference evidence="2 3" key="1">
    <citation type="submission" date="2019-06" db="EMBL/GenBank/DDBJ databases">
        <title>Whole genome shotgun sequence of Microbacterium liquefaciens NBRC 15037.</title>
        <authorList>
            <person name="Hosoyama A."/>
            <person name="Uohara A."/>
            <person name="Ohji S."/>
            <person name="Ichikawa N."/>
        </authorList>
    </citation>
    <scope>NUCLEOTIDE SEQUENCE [LARGE SCALE GENOMIC DNA]</scope>
    <source>
        <strain evidence="2 3">NBRC 15037</strain>
    </source>
</reference>
<keyword evidence="1" id="KW-0812">Transmembrane</keyword>
<dbReference type="AlphaFoldDB" id="A0A4Y4B4J6"/>
<gene>
    <name evidence="2" type="ORF">MLI01_06340</name>
</gene>
<feature type="transmembrane region" description="Helical" evidence="1">
    <location>
        <begin position="78"/>
        <end position="99"/>
    </location>
</feature>
<feature type="transmembrane region" description="Helical" evidence="1">
    <location>
        <begin position="212"/>
        <end position="232"/>
    </location>
</feature>
<proteinExistence type="predicted"/>